<organism evidence="10 11">
    <name type="scientific">Pseudolycoriella hygida</name>
    <dbReference type="NCBI Taxonomy" id="35572"/>
    <lineage>
        <taxon>Eukaryota</taxon>
        <taxon>Metazoa</taxon>
        <taxon>Ecdysozoa</taxon>
        <taxon>Arthropoda</taxon>
        <taxon>Hexapoda</taxon>
        <taxon>Insecta</taxon>
        <taxon>Pterygota</taxon>
        <taxon>Neoptera</taxon>
        <taxon>Endopterygota</taxon>
        <taxon>Diptera</taxon>
        <taxon>Nematocera</taxon>
        <taxon>Sciaroidea</taxon>
        <taxon>Sciaridae</taxon>
        <taxon>Pseudolycoriella</taxon>
    </lineage>
</organism>
<keyword evidence="11" id="KW-1185">Reference proteome</keyword>
<dbReference type="NCBIfam" id="TIGR02181">
    <property type="entry name" value="GRX_bact"/>
    <property type="match status" value="1"/>
</dbReference>
<evidence type="ECO:0000256" key="3">
    <source>
        <dbReference type="ARBA" id="ARBA00022448"/>
    </source>
</evidence>
<dbReference type="Pfam" id="PF11638">
    <property type="entry name" value="DnaA_N"/>
    <property type="match status" value="1"/>
</dbReference>
<evidence type="ECO:0000259" key="8">
    <source>
        <dbReference type="Pfam" id="PF00462"/>
    </source>
</evidence>
<dbReference type="SUPFAM" id="SSF52833">
    <property type="entry name" value="Thioredoxin-like"/>
    <property type="match status" value="1"/>
</dbReference>
<evidence type="ECO:0000256" key="7">
    <source>
        <dbReference type="SAM" id="MobiDB-lite"/>
    </source>
</evidence>
<dbReference type="PRINTS" id="PR00160">
    <property type="entry name" value="GLUTAREDOXIN"/>
</dbReference>
<dbReference type="PROSITE" id="PS51354">
    <property type="entry name" value="GLUTAREDOXIN_2"/>
    <property type="match status" value="1"/>
</dbReference>
<feature type="domain" description="DnaA N-terminal" evidence="9">
    <location>
        <begin position="417"/>
        <end position="480"/>
    </location>
</feature>
<keyword evidence="5" id="KW-1015">Disulfide bond</keyword>
<dbReference type="CDD" id="cd03418">
    <property type="entry name" value="GRX_GRXb_1_3_like"/>
    <property type="match status" value="1"/>
</dbReference>
<evidence type="ECO:0000256" key="2">
    <source>
        <dbReference type="ARBA" id="ARBA00007787"/>
    </source>
</evidence>
<evidence type="ECO:0000256" key="4">
    <source>
        <dbReference type="ARBA" id="ARBA00022982"/>
    </source>
</evidence>
<evidence type="ECO:0000256" key="6">
    <source>
        <dbReference type="ARBA" id="ARBA00023284"/>
    </source>
</evidence>
<evidence type="ECO:0000256" key="5">
    <source>
        <dbReference type="ARBA" id="ARBA00023157"/>
    </source>
</evidence>
<keyword evidence="6" id="KW-0676">Redox-active center</keyword>
<dbReference type="PROSITE" id="PS00195">
    <property type="entry name" value="GLUTAREDOXIN_1"/>
    <property type="match status" value="1"/>
</dbReference>
<feature type="compositionally biased region" description="Acidic residues" evidence="7">
    <location>
        <begin position="178"/>
        <end position="187"/>
    </location>
</feature>
<keyword evidence="4" id="KW-0249">Electron transport</keyword>
<reference evidence="10" key="1">
    <citation type="submission" date="2022-07" db="EMBL/GenBank/DDBJ databases">
        <authorList>
            <person name="Trinca V."/>
            <person name="Uliana J.V.C."/>
            <person name="Torres T.T."/>
            <person name="Ward R.J."/>
            <person name="Monesi N."/>
        </authorList>
    </citation>
    <scope>NUCLEOTIDE SEQUENCE</scope>
    <source>
        <strain evidence="10">HSMRA1968</strain>
        <tissue evidence="10">Whole embryos</tissue>
    </source>
</reference>
<dbReference type="PANTHER" id="PTHR46679:SF1">
    <property type="entry name" value="GLUTAREDOXIN-2, MITOCHONDRIAL"/>
    <property type="match status" value="1"/>
</dbReference>
<dbReference type="PANTHER" id="PTHR46679">
    <property type="match status" value="1"/>
</dbReference>
<proteinExistence type="inferred from homology"/>
<evidence type="ECO:0000313" key="10">
    <source>
        <dbReference type="EMBL" id="KAJ6645181.1"/>
    </source>
</evidence>
<dbReference type="InterPro" id="IPR011767">
    <property type="entry name" value="GLR_AS"/>
</dbReference>
<dbReference type="InterPro" id="IPR002109">
    <property type="entry name" value="Glutaredoxin"/>
</dbReference>
<evidence type="ECO:0000259" key="9">
    <source>
        <dbReference type="Pfam" id="PF11638"/>
    </source>
</evidence>
<dbReference type="Proteomes" id="UP001151699">
    <property type="component" value="Chromosome A"/>
</dbReference>
<gene>
    <name evidence="10" type="primary">grxC1</name>
    <name evidence="10" type="ORF">Bhyg_00383</name>
</gene>
<dbReference type="GO" id="GO:0015035">
    <property type="term" value="F:protein-disulfide reductase activity"/>
    <property type="evidence" value="ECO:0007669"/>
    <property type="project" value="TreeGrafter"/>
</dbReference>
<feature type="compositionally biased region" description="Polar residues" evidence="7">
    <location>
        <begin position="107"/>
        <end position="124"/>
    </location>
</feature>
<sequence length="497" mass="56309">MEIIIMKTIILYTVIIYTLTYCPYCTKAKKLLNQKNISYEEIIVDNYNDKQRAELQAKANGQRTLPQIFINDKHIGGCDALYALNKEELESAKEQNFNLPSEGTVRTGEQNWSELESTEEQSFNLPPEVTVSSDEQSLSESESTEEQKFSLLPEITVSSVSETSPCNSTDCNSGDAALTDDESDSDSDSTGGASGNSGVEQEQSRELSSWISNLANKAKSLYAYKLEKFHPLTKEDGALLRMRTGTDYELSYINKLLIHLSKKYPDHRFPCKQAVLNYMTKALIYELRQSTLVNDENFDFMDDAIRAREARLRAVEANKDTSKLWQLKRKIVGAFESDTADKLLISCRFFGVYDDEYRIDLGDMSLSATDKNKLLEQVQAVYGKQVELLNIISKNTTATSNKSASVYLGLSQLDPKSVWYKIREYLLKLCGEFIDQAWFSQLEAINEDVTSKKITLKPSSAFIGAWIKNNYWRDLREACSSQNFTFEIIDADRVVAV</sequence>
<dbReference type="Gene3D" id="3.40.30.10">
    <property type="entry name" value="Glutaredoxin"/>
    <property type="match status" value="1"/>
</dbReference>
<comment type="function">
    <text evidence="1">Has a glutathione-disulfide oxidoreductase activity in the presence of NADPH and glutathione reductase. Reduces low molecular weight disulfides and proteins.</text>
</comment>
<feature type="domain" description="Glutaredoxin" evidence="8">
    <location>
        <begin position="14"/>
        <end position="75"/>
    </location>
</feature>
<feature type="compositionally biased region" description="Low complexity" evidence="7">
    <location>
        <begin position="132"/>
        <end position="141"/>
    </location>
</feature>
<dbReference type="InterPro" id="IPR036249">
    <property type="entry name" value="Thioredoxin-like_sf"/>
</dbReference>
<dbReference type="GO" id="GO:0005739">
    <property type="term" value="C:mitochondrion"/>
    <property type="evidence" value="ECO:0007669"/>
    <property type="project" value="TreeGrafter"/>
</dbReference>
<dbReference type="Pfam" id="PF00462">
    <property type="entry name" value="Glutaredoxin"/>
    <property type="match status" value="1"/>
</dbReference>
<feature type="compositionally biased region" description="Polar residues" evidence="7">
    <location>
        <begin position="156"/>
        <end position="172"/>
    </location>
</feature>
<evidence type="ECO:0000256" key="1">
    <source>
        <dbReference type="ARBA" id="ARBA00002549"/>
    </source>
</evidence>
<name>A0A9Q0N944_9DIPT</name>
<dbReference type="EMBL" id="WJQU01000001">
    <property type="protein sequence ID" value="KAJ6645181.1"/>
    <property type="molecule type" value="Genomic_DNA"/>
</dbReference>
<keyword evidence="3" id="KW-0813">Transport</keyword>
<comment type="caution">
    <text evidence="10">The sequence shown here is derived from an EMBL/GenBank/DDBJ whole genome shotgun (WGS) entry which is preliminary data.</text>
</comment>
<protein>
    <submittedName>
        <fullName evidence="10">Glutaredoxin 1</fullName>
    </submittedName>
</protein>
<dbReference type="AlphaFoldDB" id="A0A9Q0N944"/>
<dbReference type="InterPro" id="IPR014025">
    <property type="entry name" value="Glutaredoxin_subgr"/>
</dbReference>
<feature type="region of interest" description="Disordered" evidence="7">
    <location>
        <begin position="95"/>
        <end position="204"/>
    </location>
</feature>
<dbReference type="InterPro" id="IPR024633">
    <property type="entry name" value="DnaA_N_dom"/>
</dbReference>
<comment type="similarity">
    <text evidence="2">Belongs to the glutaredoxin family.</text>
</comment>
<evidence type="ECO:0000313" key="11">
    <source>
        <dbReference type="Proteomes" id="UP001151699"/>
    </source>
</evidence>
<dbReference type="GO" id="GO:0045454">
    <property type="term" value="P:cell redox homeostasis"/>
    <property type="evidence" value="ECO:0007669"/>
    <property type="project" value="InterPro"/>
</dbReference>
<dbReference type="OrthoDB" id="8194394at2759"/>
<accession>A0A9Q0N944</accession>
<dbReference type="InterPro" id="IPR011900">
    <property type="entry name" value="GRX_bact"/>
</dbReference>